<accession>A0A2Z4AIQ9</accession>
<feature type="transmembrane region" description="Helical" evidence="7">
    <location>
        <begin position="25"/>
        <end position="46"/>
    </location>
</feature>
<comment type="similarity">
    <text evidence="6">Belongs to the ABC-4 integral membrane protein family.</text>
</comment>
<feature type="domain" description="ABC3 transporter permease C-terminal" evidence="8">
    <location>
        <begin position="216"/>
        <end position="336"/>
    </location>
</feature>
<keyword evidence="3 7" id="KW-0812">Transmembrane</keyword>
<feature type="transmembrane region" description="Helical" evidence="7">
    <location>
        <begin position="243"/>
        <end position="262"/>
    </location>
</feature>
<dbReference type="Pfam" id="PF02687">
    <property type="entry name" value="FtsX"/>
    <property type="match status" value="1"/>
</dbReference>
<name>A0A2Z4AIQ9_9BACT</name>
<feature type="transmembrane region" description="Helical" evidence="7">
    <location>
        <begin position="214"/>
        <end position="237"/>
    </location>
</feature>
<protein>
    <submittedName>
        <fullName evidence="9">ABC transporter permease YtrF</fullName>
    </submittedName>
</protein>
<dbReference type="AlphaFoldDB" id="A0A2Z4AIQ9"/>
<evidence type="ECO:0000256" key="7">
    <source>
        <dbReference type="SAM" id="Phobius"/>
    </source>
</evidence>
<dbReference type="GO" id="GO:0022857">
    <property type="term" value="F:transmembrane transporter activity"/>
    <property type="evidence" value="ECO:0007669"/>
    <property type="project" value="TreeGrafter"/>
</dbReference>
<gene>
    <name evidence="9" type="primary">ytrF_2</name>
    <name evidence="9" type="ORF">DF168_01490</name>
</gene>
<keyword evidence="4 7" id="KW-1133">Transmembrane helix</keyword>
<dbReference type="PANTHER" id="PTHR30572">
    <property type="entry name" value="MEMBRANE COMPONENT OF TRANSPORTER-RELATED"/>
    <property type="match status" value="1"/>
</dbReference>
<evidence type="ECO:0000313" key="9">
    <source>
        <dbReference type="EMBL" id="AWT60284.1"/>
    </source>
</evidence>
<evidence type="ECO:0000313" key="10">
    <source>
        <dbReference type="Proteomes" id="UP000247465"/>
    </source>
</evidence>
<dbReference type="PANTHER" id="PTHR30572:SF4">
    <property type="entry name" value="ABC TRANSPORTER PERMEASE YTRF"/>
    <property type="match status" value="1"/>
</dbReference>
<evidence type="ECO:0000256" key="5">
    <source>
        <dbReference type="ARBA" id="ARBA00023136"/>
    </source>
</evidence>
<evidence type="ECO:0000256" key="6">
    <source>
        <dbReference type="ARBA" id="ARBA00038076"/>
    </source>
</evidence>
<dbReference type="EMBL" id="CP029803">
    <property type="protein sequence ID" value="AWT60284.1"/>
    <property type="molecule type" value="Genomic_DNA"/>
</dbReference>
<feature type="transmembrane region" description="Helical" evidence="7">
    <location>
        <begin position="307"/>
        <end position="328"/>
    </location>
</feature>
<dbReference type="KEGG" id="mtar:DF168_01490"/>
<dbReference type="Proteomes" id="UP000247465">
    <property type="component" value="Chromosome"/>
</dbReference>
<dbReference type="InterPro" id="IPR050250">
    <property type="entry name" value="Macrolide_Exporter_MacB"/>
</dbReference>
<sequence>MIPNQIVLPRKVAFNVVIQGFRIRFGRSVVTVLGVVLGIAFLMSILSSQALRKGVVAEDEIRLEISRMLNFLRAEMGPPEERTVGLILTGSLNETESRLILELEKEGLGKLKWTGFYEEEFPIPIQDVVLEKTVEQAVGEDVSAILIMGSGPLPNIDWINLTEKSRQKVLALSRKQNFDFPFSAGTVVDLWREMRPEEIAKAERDIAKEKVRSIWIITISLIVTIIGISNAMLMSVSERFREIGTMKCLGALSAFVRIIFIIESGIIGSIGGILGCFVGVLFSFLAYTVTYGISLAAISFLDGGASLAFAALISLLLSIAMSILAAIYPASVAARMVPADALRSNV</sequence>
<dbReference type="GO" id="GO:0005886">
    <property type="term" value="C:plasma membrane"/>
    <property type="evidence" value="ECO:0007669"/>
    <property type="project" value="UniProtKB-SubCell"/>
</dbReference>
<dbReference type="InterPro" id="IPR003838">
    <property type="entry name" value="ABC3_permease_C"/>
</dbReference>
<evidence type="ECO:0000256" key="4">
    <source>
        <dbReference type="ARBA" id="ARBA00022989"/>
    </source>
</evidence>
<evidence type="ECO:0000259" key="8">
    <source>
        <dbReference type="Pfam" id="PF02687"/>
    </source>
</evidence>
<keyword evidence="2" id="KW-1003">Cell membrane</keyword>
<evidence type="ECO:0000256" key="2">
    <source>
        <dbReference type="ARBA" id="ARBA00022475"/>
    </source>
</evidence>
<keyword evidence="5 7" id="KW-0472">Membrane</keyword>
<proteinExistence type="inferred from homology"/>
<evidence type="ECO:0000256" key="1">
    <source>
        <dbReference type="ARBA" id="ARBA00004651"/>
    </source>
</evidence>
<comment type="subcellular location">
    <subcellularLocation>
        <location evidence="1">Cell membrane</location>
        <topology evidence="1">Multi-pass membrane protein</topology>
    </subcellularLocation>
</comment>
<evidence type="ECO:0000256" key="3">
    <source>
        <dbReference type="ARBA" id="ARBA00022692"/>
    </source>
</evidence>
<reference evidence="9 10" key="1">
    <citation type="submission" date="2018-06" db="EMBL/GenBank/DDBJ databases">
        <title>Draft Genome Sequence of a Novel Marine Bacterium Related to the Verrucomicrobia.</title>
        <authorList>
            <person name="Vosseberg J."/>
            <person name="Martijn J."/>
            <person name="Ettema T.J.G."/>
        </authorList>
    </citation>
    <scope>NUCLEOTIDE SEQUENCE [LARGE SCALE GENOMIC DNA]</scope>
    <source>
        <strain evidence="9">TARA_B100001123</strain>
    </source>
</reference>
<feature type="transmembrane region" description="Helical" evidence="7">
    <location>
        <begin position="274"/>
        <end position="301"/>
    </location>
</feature>
<organism evidence="9 10">
    <name type="scientific">Candidatus Moanibacter tarae</name>
    <dbReference type="NCBI Taxonomy" id="2200854"/>
    <lineage>
        <taxon>Bacteria</taxon>
        <taxon>Pseudomonadati</taxon>
        <taxon>Verrucomicrobiota</taxon>
        <taxon>Opitutia</taxon>
        <taxon>Puniceicoccales</taxon>
        <taxon>Puniceicoccales incertae sedis</taxon>
        <taxon>Candidatus Moanibacter</taxon>
    </lineage>
</organism>